<feature type="binding site" evidence="2">
    <location>
        <position position="136"/>
    </location>
    <ligand>
        <name>Mn(2+)</name>
        <dbReference type="ChEBI" id="CHEBI:29035"/>
        <label>2</label>
    </ligand>
</feature>
<dbReference type="InterPro" id="IPR036264">
    <property type="entry name" value="Bact_exopeptidase_dim_dom"/>
</dbReference>
<keyword evidence="5" id="KW-1185">Reference proteome</keyword>
<name>A0A1T4XBJ2_9CLOT</name>
<evidence type="ECO:0000259" key="3">
    <source>
        <dbReference type="Pfam" id="PF07687"/>
    </source>
</evidence>
<feature type="binding site" evidence="2">
    <location>
        <position position="100"/>
    </location>
    <ligand>
        <name>Mn(2+)</name>
        <dbReference type="ChEBI" id="CHEBI:29035"/>
        <label>2</label>
    </ligand>
</feature>
<accession>A0A1T4XBJ2</accession>
<dbReference type="OrthoDB" id="9776731at2"/>
<protein>
    <submittedName>
        <fullName evidence="4">Amidohydrolase</fullName>
    </submittedName>
</protein>
<gene>
    <name evidence="4" type="ORF">SAMN05443428_107100</name>
</gene>
<dbReference type="SUPFAM" id="SSF53187">
    <property type="entry name" value="Zn-dependent exopeptidases"/>
    <property type="match status" value="1"/>
</dbReference>
<dbReference type="RefSeq" id="WP_078696248.1">
    <property type="nucleotide sequence ID" value="NZ_FUYH01000007.1"/>
</dbReference>
<dbReference type="STRING" id="1147123.SAMN05443428_107100"/>
<feature type="binding site" evidence="2">
    <location>
        <position position="102"/>
    </location>
    <ligand>
        <name>Mn(2+)</name>
        <dbReference type="ChEBI" id="CHEBI:29035"/>
        <label>2</label>
    </ligand>
</feature>
<evidence type="ECO:0000313" key="4">
    <source>
        <dbReference type="EMBL" id="SKA86545.1"/>
    </source>
</evidence>
<feature type="domain" description="Peptidase M20 dimerisation" evidence="3">
    <location>
        <begin position="184"/>
        <end position="279"/>
    </location>
</feature>
<dbReference type="Pfam" id="PF01546">
    <property type="entry name" value="Peptidase_M20"/>
    <property type="match status" value="1"/>
</dbReference>
<dbReference type="Gene3D" id="3.40.630.10">
    <property type="entry name" value="Zn peptidases"/>
    <property type="match status" value="1"/>
</dbReference>
<dbReference type="PANTHER" id="PTHR11014:SF63">
    <property type="entry name" value="METALLOPEPTIDASE, PUTATIVE (AFU_ORTHOLOGUE AFUA_6G09600)-RELATED"/>
    <property type="match status" value="1"/>
</dbReference>
<dbReference type="EMBL" id="FUYH01000007">
    <property type="protein sequence ID" value="SKA86545.1"/>
    <property type="molecule type" value="Genomic_DNA"/>
</dbReference>
<evidence type="ECO:0000256" key="2">
    <source>
        <dbReference type="PIRSR" id="PIRSR005962-1"/>
    </source>
</evidence>
<dbReference type="GO" id="GO:0046872">
    <property type="term" value="F:metal ion binding"/>
    <property type="evidence" value="ECO:0007669"/>
    <property type="project" value="UniProtKB-KW"/>
</dbReference>
<dbReference type="NCBIfam" id="TIGR01891">
    <property type="entry name" value="amidohydrolases"/>
    <property type="match status" value="1"/>
</dbReference>
<reference evidence="5" key="1">
    <citation type="submission" date="2017-02" db="EMBL/GenBank/DDBJ databases">
        <authorList>
            <person name="Varghese N."/>
            <person name="Submissions S."/>
        </authorList>
    </citation>
    <scope>NUCLEOTIDE SEQUENCE [LARGE SCALE GENOMIC DNA]</scope>
    <source>
        <strain evidence="5">USBA 833</strain>
    </source>
</reference>
<dbReference type="GO" id="GO:0050118">
    <property type="term" value="F:N-acetyldiaminopimelate deacetylase activity"/>
    <property type="evidence" value="ECO:0007669"/>
    <property type="project" value="UniProtKB-ARBA"/>
</dbReference>
<keyword evidence="2" id="KW-0479">Metal-binding</keyword>
<feature type="binding site" evidence="2">
    <location>
        <position position="359"/>
    </location>
    <ligand>
        <name>Mn(2+)</name>
        <dbReference type="ChEBI" id="CHEBI:29035"/>
        <label>2</label>
    </ligand>
</feature>
<dbReference type="SUPFAM" id="SSF55031">
    <property type="entry name" value="Bacterial exopeptidase dimerisation domain"/>
    <property type="match status" value="1"/>
</dbReference>
<dbReference type="GO" id="GO:0019877">
    <property type="term" value="P:diaminopimelate biosynthetic process"/>
    <property type="evidence" value="ECO:0007669"/>
    <property type="project" value="UniProtKB-ARBA"/>
</dbReference>
<dbReference type="PIRSF" id="PIRSF005962">
    <property type="entry name" value="Pept_M20D_amidohydro"/>
    <property type="match status" value="1"/>
</dbReference>
<sequence>MDEFLKESNELFSLMQNIRRELHMYPEIDNKLYKTSELVESYLRNFNIKYKKYSNNGIIAEIGSKKDNIVALRADMDALEVFDLKDVPYKSKVEGYMHACGHDAHTAIQIGAAALLKKIEGELDGSVRLIFQPAEETYGGAKEMIEYGALEGVKSIIALHVDETIDTGKIGAKRGVVSAASNPFKIIVRGKGAHGAYPEDGVDSVYISAKIIDNLQGIISREIAAVNNAVITIGKINGGTALNAISSEVIMEGIIRTLGKDIREYCIDRVSNIVENTAKMYRGEAVFDFIEGYPSFENDELLFNLFKSIINEKNYAGFIEADKPSMGVEDFAYYAQKVPSLYYKLGCRNEKFGIINPSHGSYFDIDEKCLIIGCAVQSAFAYKLLKRE</sequence>
<dbReference type="Proteomes" id="UP000190105">
    <property type="component" value="Unassembled WGS sequence"/>
</dbReference>
<feature type="binding site" evidence="2">
    <location>
        <position position="160"/>
    </location>
    <ligand>
        <name>Mn(2+)</name>
        <dbReference type="ChEBI" id="CHEBI:29035"/>
        <label>2</label>
    </ligand>
</feature>
<evidence type="ECO:0000313" key="5">
    <source>
        <dbReference type="Proteomes" id="UP000190105"/>
    </source>
</evidence>
<dbReference type="PANTHER" id="PTHR11014">
    <property type="entry name" value="PEPTIDASE M20 FAMILY MEMBER"/>
    <property type="match status" value="1"/>
</dbReference>
<proteinExistence type="predicted"/>
<dbReference type="AlphaFoldDB" id="A0A1T4XBJ2"/>
<dbReference type="InterPro" id="IPR002933">
    <property type="entry name" value="Peptidase_M20"/>
</dbReference>
<dbReference type="Pfam" id="PF07687">
    <property type="entry name" value="M20_dimer"/>
    <property type="match status" value="1"/>
</dbReference>
<dbReference type="InterPro" id="IPR011650">
    <property type="entry name" value="Peptidase_M20_dimer"/>
</dbReference>
<dbReference type="Gene3D" id="3.30.70.360">
    <property type="match status" value="1"/>
</dbReference>
<organism evidence="4 5">
    <name type="scientific">Caloramator quimbayensis</name>
    <dbReference type="NCBI Taxonomy" id="1147123"/>
    <lineage>
        <taxon>Bacteria</taxon>
        <taxon>Bacillati</taxon>
        <taxon>Bacillota</taxon>
        <taxon>Clostridia</taxon>
        <taxon>Eubacteriales</taxon>
        <taxon>Clostridiaceae</taxon>
        <taxon>Caloramator</taxon>
    </lineage>
</organism>
<comment type="cofactor">
    <cofactor evidence="2">
        <name>Mn(2+)</name>
        <dbReference type="ChEBI" id="CHEBI:29035"/>
    </cofactor>
    <text evidence="2">The Mn(2+) ion enhances activity.</text>
</comment>
<keyword evidence="2" id="KW-0464">Manganese</keyword>
<dbReference type="FunFam" id="3.30.70.360:FF:000001">
    <property type="entry name" value="N-acetyldiaminopimelate deacetylase"/>
    <property type="match status" value="1"/>
</dbReference>
<dbReference type="InterPro" id="IPR017439">
    <property type="entry name" value="Amidohydrolase"/>
</dbReference>
<keyword evidence="1 4" id="KW-0378">Hydrolase</keyword>
<evidence type="ECO:0000256" key="1">
    <source>
        <dbReference type="ARBA" id="ARBA00022801"/>
    </source>
</evidence>